<evidence type="ECO:0000313" key="8">
    <source>
        <dbReference type="Proteomes" id="UP000018466"/>
    </source>
</evidence>
<keyword evidence="3" id="KW-0479">Metal-binding</keyword>
<dbReference type="Gene3D" id="3.60.15.10">
    <property type="entry name" value="Ribonuclease Z/Hydroxyacylglutathione hydrolase-like"/>
    <property type="match status" value="1"/>
</dbReference>
<dbReference type="InterPro" id="IPR001279">
    <property type="entry name" value="Metallo-B-lactamas"/>
</dbReference>
<evidence type="ECO:0000256" key="2">
    <source>
        <dbReference type="ARBA" id="ARBA00007749"/>
    </source>
</evidence>
<comment type="caution">
    <text evidence="7">The sequence shown here is derived from an EMBL/GenBank/DDBJ whole genome shotgun (WGS) entry which is preliminary data.</text>
</comment>
<evidence type="ECO:0000256" key="1">
    <source>
        <dbReference type="ARBA" id="ARBA00001947"/>
    </source>
</evidence>
<dbReference type="Proteomes" id="UP000018466">
    <property type="component" value="Unassembled WGS sequence"/>
</dbReference>
<dbReference type="SMART" id="SM00849">
    <property type="entry name" value="Lactamase_B"/>
    <property type="match status" value="1"/>
</dbReference>
<reference evidence="7 8" key="1">
    <citation type="submission" date="2011-10" db="EMBL/GenBank/DDBJ databases">
        <title>The Genome Sequence of Lachnospiraceae bacterium ACC2.</title>
        <authorList>
            <consortium name="The Broad Institute Genome Sequencing Platform"/>
            <person name="Earl A."/>
            <person name="Ward D."/>
            <person name="Feldgarden M."/>
            <person name="Gevers D."/>
            <person name="Sizova M."/>
            <person name="Hazen A."/>
            <person name="Epstein S."/>
            <person name="Young S.K."/>
            <person name="Zeng Q."/>
            <person name="Gargeya S."/>
            <person name="Fitzgerald M."/>
            <person name="Haas B."/>
            <person name="Abouelleil A."/>
            <person name="Alvarado L."/>
            <person name="Arachchi H.M."/>
            <person name="Berlin A."/>
            <person name="Brown A."/>
            <person name="Chapman S.B."/>
            <person name="Chen Z."/>
            <person name="Dunbar C."/>
            <person name="Freedman E."/>
            <person name="Gearin G."/>
            <person name="Goldberg J."/>
            <person name="Griggs A."/>
            <person name="Gujja S."/>
            <person name="Heiman D."/>
            <person name="Howarth C."/>
            <person name="Larson L."/>
            <person name="Lui A."/>
            <person name="MacDonald P.J.P."/>
            <person name="Montmayeur A."/>
            <person name="Murphy C."/>
            <person name="Neiman D."/>
            <person name="Pearson M."/>
            <person name="Priest M."/>
            <person name="Roberts A."/>
            <person name="Saif S."/>
            <person name="Shea T."/>
            <person name="Shenoy N."/>
            <person name="Sisk P."/>
            <person name="Stolte C."/>
            <person name="Sykes S."/>
            <person name="Wortman J."/>
            <person name="Nusbaum C."/>
            <person name="Birren B."/>
        </authorList>
    </citation>
    <scope>NUCLEOTIDE SEQUENCE [LARGE SCALE GENOMIC DNA]</scope>
    <source>
        <strain evidence="7 8">ACC2</strain>
    </source>
</reference>
<dbReference type="RefSeq" id="WP_009533201.1">
    <property type="nucleotide sequence ID" value="NZ_JH590863.1"/>
</dbReference>
<dbReference type="PANTHER" id="PTHR42978">
    <property type="entry name" value="QUORUM-QUENCHING LACTONASE YTNP-RELATED-RELATED"/>
    <property type="match status" value="1"/>
</dbReference>
<dbReference type="CDD" id="cd07730">
    <property type="entry name" value="metallo-hydrolase-like_MBL-fold"/>
    <property type="match status" value="1"/>
</dbReference>
<evidence type="ECO:0000256" key="5">
    <source>
        <dbReference type="ARBA" id="ARBA00022833"/>
    </source>
</evidence>
<dbReference type="SUPFAM" id="SSF56281">
    <property type="entry name" value="Metallo-hydrolase/oxidoreductase"/>
    <property type="match status" value="1"/>
</dbReference>
<organism evidence="7 8">
    <name type="scientific">Stomatobaculum longum</name>
    <dbReference type="NCBI Taxonomy" id="796942"/>
    <lineage>
        <taxon>Bacteria</taxon>
        <taxon>Bacillati</taxon>
        <taxon>Bacillota</taxon>
        <taxon>Clostridia</taxon>
        <taxon>Lachnospirales</taxon>
        <taxon>Lachnospiraceae</taxon>
        <taxon>Stomatobaculum</taxon>
    </lineage>
</organism>
<gene>
    <name evidence="7" type="ORF">HMPREF9623_01369</name>
</gene>
<keyword evidence="5" id="KW-0862">Zinc</keyword>
<dbReference type="GO" id="GO:0016787">
    <property type="term" value="F:hydrolase activity"/>
    <property type="evidence" value="ECO:0007669"/>
    <property type="project" value="UniProtKB-KW"/>
</dbReference>
<dbReference type="InterPro" id="IPR051013">
    <property type="entry name" value="MBL_superfamily_lactonases"/>
</dbReference>
<evidence type="ECO:0000259" key="6">
    <source>
        <dbReference type="SMART" id="SM00849"/>
    </source>
</evidence>
<proteinExistence type="inferred from homology"/>
<dbReference type="GO" id="GO:0046872">
    <property type="term" value="F:metal ion binding"/>
    <property type="evidence" value="ECO:0007669"/>
    <property type="project" value="UniProtKB-KW"/>
</dbReference>
<protein>
    <recommendedName>
        <fullName evidence="6">Metallo-beta-lactamase domain-containing protein</fullName>
    </recommendedName>
</protein>
<dbReference type="InterPro" id="IPR036866">
    <property type="entry name" value="RibonucZ/Hydroxyglut_hydro"/>
</dbReference>
<evidence type="ECO:0000256" key="4">
    <source>
        <dbReference type="ARBA" id="ARBA00022801"/>
    </source>
</evidence>
<dbReference type="AlphaFoldDB" id="A0AA36Y4R1"/>
<comment type="similarity">
    <text evidence="2">Belongs to the metallo-beta-lactamase superfamily.</text>
</comment>
<keyword evidence="4" id="KW-0378">Hydrolase</keyword>
<dbReference type="GeneID" id="86941116"/>
<dbReference type="Pfam" id="PF00753">
    <property type="entry name" value="Lactamase_B"/>
    <property type="match status" value="1"/>
</dbReference>
<evidence type="ECO:0000313" key="7">
    <source>
        <dbReference type="EMBL" id="EHO16670.1"/>
    </source>
</evidence>
<evidence type="ECO:0000256" key="3">
    <source>
        <dbReference type="ARBA" id="ARBA00022723"/>
    </source>
</evidence>
<accession>A0AA36Y4R1</accession>
<comment type="cofactor">
    <cofactor evidence="1">
        <name>Zn(2+)</name>
        <dbReference type="ChEBI" id="CHEBI:29105"/>
    </cofactor>
</comment>
<dbReference type="PANTHER" id="PTHR42978:SF2">
    <property type="entry name" value="102 KBASES UNSTABLE REGION: FROM 1 TO 119443"/>
    <property type="match status" value="1"/>
</dbReference>
<dbReference type="EMBL" id="AGEL01000007">
    <property type="protein sequence ID" value="EHO16670.1"/>
    <property type="molecule type" value="Genomic_DNA"/>
</dbReference>
<sequence length="267" mass="31019">MTAFKSVESIRYYACGYCTNDLHTVFRGYPHEKRQFPAGVFLIRHARQGYLLFDTGYSSEISTLGLQGRLYHLLNPTSVRPADEIRNQLMADGIQPEEISYLFLSHLHPDHIGCVKHFQSARIVLSRDAFLRYRRNRLGDLIFQRLLPPWFAAHCTVLRREQLREEKNAYFSYCDFFGDGSLLLTQMDGHARGQLCCLIENKIFLGADASWGNEFVGRANELRFLARLVQDDMRAYRENDRILSRMRSDGIRLCFSHDRGIEEVIRG</sequence>
<keyword evidence="8" id="KW-1185">Reference proteome</keyword>
<name>A0AA36Y4R1_9FIRM</name>
<feature type="domain" description="Metallo-beta-lactamase" evidence="6">
    <location>
        <begin position="37"/>
        <end position="257"/>
    </location>
</feature>